<reference evidence="1 2" key="1">
    <citation type="submission" date="2017-09" db="EMBL/GenBank/DDBJ databases">
        <title>Depth-based differentiation of microbial function through sediment-hosted aquifers and enrichment of novel symbionts in the deep terrestrial subsurface.</title>
        <authorList>
            <person name="Probst A.J."/>
            <person name="Ladd B."/>
            <person name="Jarett J.K."/>
            <person name="Geller-Mcgrath D.E."/>
            <person name="Sieber C.M."/>
            <person name="Emerson J.B."/>
            <person name="Anantharaman K."/>
            <person name="Thomas B.C."/>
            <person name="Malmstrom R."/>
            <person name="Stieglmeier M."/>
            <person name="Klingl A."/>
            <person name="Woyke T."/>
            <person name="Ryan C.M."/>
            <person name="Banfield J.F."/>
        </authorList>
    </citation>
    <scope>NUCLEOTIDE SEQUENCE [LARGE SCALE GENOMIC DNA]</scope>
    <source>
        <strain evidence="1">CG10_big_fil_rev_8_21_14_0_10_48_11</strain>
    </source>
</reference>
<evidence type="ECO:0000313" key="2">
    <source>
        <dbReference type="Proteomes" id="UP000231152"/>
    </source>
</evidence>
<sequence>MAKYSSLTRGQDEALVNKLGEAFDGDGLAAVHAILAGAKVTIEEVIATFFDCHGRRIPPRGIKAAVCDANRTYHLLQPETIDYVARLERVRDAFEGKVKLPEAAWFEDAIGGLKVKVTSDSKIENALKGVHLPNVVPQMVVVEHGTTLDDVLLLALGRSYQKEFPARPFNNYRKGKLTGQTTVIEGSKLDILVERAKQGPVPLIEFPTATQGYSVHAQREQMETMPKGFILNGFNTILSAIMWPDVICRDYKTPVIDLSAYQWRGAEYSLALLSRDGFLDFDYGASLAGAGGDCSGGVSFLG</sequence>
<dbReference type="EMBL" id="PFET01000008">
    <property type="protein sequence ID" value="PJE75948.1"/>
    <property type="molecule type" value="Genomic_DNA"/>
</dbReference>
<protein>
    <submittedName>
        <fullName evidence="1">Uncharacterized protein</fullName>
    </submittedName>
</protein>
<evidence type="ECO:0000313" key="1">
    <source>
        <dbReference type="EMBL" id="PJE75948.1"/>
    </source>
</evidence>
<organism evidence="1 2">
    <name type="scientific">Candidatus Uhrbacteria bacterium CG10_big_fil_rev_8_21_14_0_10_48_11</name>
    <dbReference type="NCBI Taxonomy" id="1975037"/>
    <lineage>
        <taxon>Bacteria</taxon>
        <taxon>Candidatus Uhriibacteriota</taxon>
    </lineage>
</organism>
<dbReference type="Proteomes" id="UP000231152">
    <property type="component" value="Unassembled WGS sequence"/>
</dbReference>
<gene>
    <name evidence="1" type="ORF">COV04_02225</name>
</gene>
<accession>A0A2M8LES3</accession>
<proteinExistence type="predicted"/>
<name>A0A2M8LES3_9BACT</name>
<comment type="caution">
    <text evidence="1">The sequence shown here is derived from an EMBL/GenBank/DDBJ whole genome shotgun (WGS) entry which is preliminary data.</text>
</comment>
<dbReference type="AlphaFoldDB" id="A0A2M8LES3"/>